<keyword evidence="4" id="KW-1134">Transmembrane beta strand</keyword>
<reference evidence="9 10" key="1">
    <citation type="submission" date="2017-02" db="EMBL/GenBank/DDBJ databases">
        <authorList>
            <person name="Peterson S.W."/>
        </authorList>
    </citation>
    <scope>NUCLEOTIDE SEQUENCE [LARGE SCALE GENOMIC DNA]</scope>
    <source>
        <strain evidence="9 10">DSM 25262</strain>
    </source>
</reference>
<keyword evidence="5" id="KW-0812">Transmembrane</keyword>
<dbReference type="SUPFAM" id="SSF56954">
    <property type="entry name" value="Outer membrane efflux proteins (OEP)"/>
    <property type="match status" value="1"/>
</dbReference>
<dbReference type="OrthoDB" id="13803at2"/>
<evidence type="ECO:0000256" key="2">
    <source>
        <dbReference type="ARBA" id="ARBA00007613"/>
    </source>
</evidence>
<proteinExistence type="inferred from homology"/>
<comment type="subcellular location">
    <subcellularLocation>
        <location evidence="1">Cell outer membrane</location>
    </subcellularLocation>
</comment>
<dbReference type="InterPro" id="IPR051906">
    <property type="entry name" value="TolC-like"/>
</dbReference>
<keyword evidence="10" id="KW-1185">Reference proteome</keyword>
<dbReference type="Pfam" id="PF02321">
    <property type="entry name" value="OEP"/>
    <property type="match status" value="1"/>
</dbReference>
<evidence type="ECO:0000256" key="5">
    <source>
        <dbReference type="ARBA" id="ARBA00022692"/>
    </source>
</evidence>
<organism evidence="9 10">
    <name type="scientific">Ohtaekwangia koreensis</name>
    <dbReference type="NCBI Taxonomy" id="688867"/>
    <lineage>
        <taxon>Bacteria</taxon>
        <taxon>Pseudomonadati</taxon>
        <taxon>Bacteroidota</taxon>
        <taxon>Cytophagia</taxon>
        <taxon>Cytophagales</taxon>
        <taxon>Fulvivirgaceae</taxon>
        <taxon>Ohtaekwangia</taxon>
    </lineage>
</organism>
<name>A0A1T5JR75_9BACT</name>
<evidence type="ECO:0000256" key="8">
    <source>
        <dbReference type="SAM" id="SignalP"/>
    </source>
</evidence>
<sequence length="453" mass="51538">MKPKLLQWSACVLLTLLLMRSNAVLAQESLTLYINQALEANESIKQQDFQFERSLYALKEAKGMFLPSVTFSTTYTKADGGRTIDFPTGDLLNQAYSTLNQLTGSNNFPQLQNQSILLNPDNFYDAKFRTTLPLINAELIYNKRIKQQQVELQRTEVALYKRELVKDVKVAYYQYAKAVKAVSIYESSLQLVEEGKRINTALLNNEKVNRTAVLRSESEVVRIDAALTAAIQNQKSAQAYFNFLINRPLTDSIKLDDMQILPIQDSLTDSRVDKREELLKLGIVKGIDENLTGLSRSYIVPKLSAFLDLGSQSFDWKFNDKSRYYLGGLTLTWNVFSSGVNSYKIKQARSEQQSLAAQTDYIEHQLKTELQVRKNEFQSALAQYHAAQSQLKTAQTYYNDELKLYKEGLAIYIELLDAQNQLINARLDLNIALFNAWITNATIERASASFSIQ</sequence>
<dbReference type="Proteomes" id="UP000190961">
    <property type="component" value="Unassembled WGS sequence"/>
</dbReference>
<protein>
    <submittedName>
        <fullName evidence="9">Outer membrane protein TolC</fullName>
    </submittedName>
</protein>
<evidence type="ECO:0000256" key="4">
    <source>
        <dbReference type="ARBA" id="ARBA00022452"/>
    </source>
</evidence>
<dbReference type="PANTHER" id="PTHR30026:SF20">
    <property type="entry name" value="OUTER MEMBRANE PROTEIN TOLC"/>
    <property type="match status" value="1"/>
</dbReference>
<dbReference type="EMBL" id="FUZU01000001">
    <property type="protein sequence ID" value="SKC53805.1"/>
    <property type="molecule type" value="Genomic_DNA"/>
</dbReference>
<evidence type="ECO:0000256" key="1">
    <source>
        <dbReference type="ARBA" id="ARBA00004442"/>
    </source>
</evidence>
<evidence type="ECO:0000313" key="10">
    <source>
        <dbReference type="Proteomes" id="UP000190961"/>
    </source>
</evidence>
<dbReference type="PANTHER" id="PTHR30026">
    <property type="entry name" value="OUTER MEMBRANE PROTEIN TOLC"/>
    <property type="match status" value="1"/>
</dbReference>
<dbReference type="GO" id="GO:0009279">
    <property type="term" value="C:cell outer membrane"/>
    <property type="evidence" value="ECO:0007669"/>
    <property type="project" value="UniProtKB-SubCell"/>
</dbReference>
<accession>A0A1T5JR75</accession>
<dbReference type="InterPro" id="IPR003423">
    <property type="entry name" value="OMP_efflux"/>
</dbReference>
<evidence type="ECO:0000256" key="6">
    <source>
        <dbReference type="ARBA" id="ARBA00023136"/>
    </source>
</evidence>
<evidence type="ECO:0000313" key="9">
    <source>
        <dbReference type="EMBL" id="SKC53805.1"/>
    </source>
</evidence>
<dbReference type="STRING" id="688867.SAMN05660236_1384"/>
<dbReference type="GO" id="GO:0015562">
    <property type="term" value="F:efflux transmembrane transporter activity"/>
    <property type="evidence" value="ECO:0007669"/>
    <property type="project" value="InterPro"/>
</dbReference>
<feature type="signal peptide" evidence="8">
    <location>
        <begin position="1"/>
        <end position="26"/>
    </location>
</feature>
<keyword evidence="8" id="KW-0732">Signal</keyword>
<feature type="chain" id="PRO_5013273298" evidence="8">
    <location>
        <begin position="27"/>
        <end position="453"/>
    </location>
</feature>
<gene>
    <name evidence="9" type="ORF">SAMN05660236_1384</name>
</gene>
<comment type="similarity">
    <text evidence="2">Belongs to the outer membrane factor (OMF) (TC 1.B.17) family.</text>
</comment>
<keyword evidence="6" id="KW-0472">Membrane</keyword>
<dbReference type="RefSeq" id="WP_079685925.1">
    <property type="nucleotide sequence ID" value="NZ_FUZU01000001.1"/>
</dbReference>
<dbReference type="GO" id="GO:1990281">
    <property type="term" value="C:efflux pump complex"/>
    <property type="evidence" value="ECO:0007669"/>
    <property type="project" value="TreeGrafter"/>
</dbReference>
<dbReference type="AlphaFoldDB" id="A0A1T5JR75"/>
<evidence type="ECO:0000256" key="3">
    <source>
        <dbReference type="ARBA" id="ARBA00022448"/>
    </source>
</evidence>
<dbReference type="GO" id="GO:0015288">
    <property type="term" value="F:porin activity"/>
    <property type="evidence" value="ECO:0007669"/>
    <property type="project" value="TreeGrafter"/>
</dbReference>
<keyword evidence="7" id="KW-0998">Cell outer membrane</keyword>
<evidence type="ECO:0000256" key="7">
    <source>
        <dbReference type="ARBA" id="ARBA00023237"/>
    </source>
</evidence>
<keyword evidence="3" id="KW-0813">Transport</keyword>
<dbReference type="Gene3D" id="1.20.1600.10">
    <property type="entry name" value="Outer membrane efflux proteins (OEP)"/>
    <property type="match status" value="1"/>
</dbReference>